<comment type="caution">
    <text evidence="2">The sequence shown here is derived from an EMBL/GenBank/DDBJ whole genome shotgun (WGS) entry which is preliminary data.</text>
</comment>
<dbReference type="Gene3D" id="1.10.238.160">
    <property type="match status" value="1"/>
</dbReference>
<reference evidence="2 3" key="1">
    <citation type="submission" date="2020-10" db="EMBL/GenBank/DDBJ databases">
        <title>Draft genome of Ramlibacter aquaticus LMG 30558.</title>
        <authorList>
            <person name="Props R."/>
        </authorList>
    </citation>
    <scope>NUCLEOTIDE SEQUENCE [LARGE SCALE GENOMIC DNA]</scope>
    <source>
        <strain evidence="2 3">LMG 30558</strain>
    </source>
</reference>
<evidence type="ECO:0000313" key="3">
    <source>
        <dbReference type="Proteomes" id="UP000715965"/>
    </source>
</evidence>
<accession>A0ABR9SI14</accession>
<name>A0ABR9SI14_9BURK</name>
<evidence type="ECO:0000313" key="2">
    <source>
        <dbReference type="EMBL" id="MBE7942008.1"/>
    </source>
</evidence>
<gene>
    <name evidence="2" type="ORF">IM725_15625</name>
</gene>
<sequence>MKINLLEHKLLTRHEVLALLSIKKTKLYNDIKKGFLPPPVRIGATRRWRLAEIEAYLELWNSNRRVLVSV</sequence>
<evidence type="ECO:0000259" key="1">
    <source>
        <dbReference type="Pfam" id="PF12728"/>
    </source>
</evidence>
<dbReference type="InterPro" id="IPR009061">
    <property type="entry name" value="DNA-bd_dom_put_sf"/>
</dbReference>
<protein>
    <submittedName>
        <fullName evidence="2">Helix-turn-helix domain-containing protein</fullName>
    </submittedName>
</protein>
<keyword evidence="3" id="KW-1185">Reference proteome</keyword>
<dbReference type="RefSeq" id="WP_193781568.1">
    <property type="nucleotide sequence ID" value="NZ_JADDOJ010000074.1"/>
</dbReference>
<dbReference type="SUPFAM" id="SSF46955">
    <property type="entry name" value="Putative DNA-binding domain"/>
    <property type="match status" value="1"/>
</dbReference>
<dbReference type="EMBL" id="JADDOJ010000074">
    <property type="protein sequence ID" value="MBE7942008.1"/>
    <property type="molecule type" value="Genomic_DNA"/>
</dbReference>
<dbReference type="Proteomes" id="UP000715965">
    <property type="component" value="Unassembled WGS sequence"/>
</dbReference>
<dbReference type="Pfam" id="PF12728">
    <property type="entry name" value="HTH_17"/>
    <property type="match status" value="1"/>
</dbReference>
<organism evidence="2 3">
    <name type="scientific">Ramlibacter aquaticus</name>
    <dbReference type="NCBI Taxonomy" id="2780094"/>
    <lineage>
        <taxon>Bacteria</taxon>
        <taxon>Pseudomonadati</taxon>
        <taxon>Pseudomonadota</taxon>
        <taxon>Betaproteobacteria</taxon>
        <taxon>Burkholderiales</taxon>
        <taxon>Comamonadaceae</taxon>
        <taxon>Ramlibacter</taxon>
    </lineage>
</organism>
<feature type="domain" description="Helix-turn-helix" evidence="1">
    <location>
        <begin position="10"/>
        <end position="58"/>
    </location>
</feature>
<dbReference type="InterPro" id="IPR041657">
    <property type="entry name" value="HTH_17"/>
</dbReference>
<proteinExistence type="predicted"/>